<proteinExistence type="predicted"/>
<gene>
    <name evidence="5" type="ORF">EDB81DRAFT_868133</name>
</gene>
<keyword evidence="2" id="KW-0472">Membrane</keyword>
<evidence type="ECO:0000256" key="2">
    <source>
        <dbReference type="SAM" id="Phobius"/>
    </source>
</evidence>
<feature type="transmembrane region" description="Helical" evidence="2">
    <location>
        <begin position="836"/>
        <end position="855"/>
    </location>
</feature>
<dbReference type="InterPro" id="IPR000326">
    <property type="entry name" value="PAP2/HPO"/>
</dbReference>
<feature type="signal peptide" evidence="3">
    <location>
        <begin position="1"/>
        <end position="16"/>
    </location>
</feature>
<feature type="domain" description="Phosphatidic acid phosphatase type 2/haloperoxidase" evidence="4">
    <location>
        <begin position="838"/>
        <end position="994"/>
    </location>
</feature>
<dbReference type="InterPro" id="IPR056186">
    <property type="entry name" value="PDZ_CPAF-rel"/>
</dbReference>
<dbReference type="InterPro" id="IPR036938">
    <property type="entry name" value="PAP2/HPO_sf"/>
</dbReference>
<reference evidence="5" key="1">
    <citation type="journal article" date="2021" name="Nat. Commun.">
        <title>Genetic determinants of endophytism in the Arabidopsis root mycobiome.</title>
        <authorList>
            <person name="Mesny F."/>
            <person name="Miyauchi S."/>
            <person name="Thiergart T."/>
            <person name="Pickel B."/>
            <person name="Atanasova L."/>
            <person name="Karlsson M."/>
            <person name="Huettel B."/>
            <person name="Barry K.W."/>
            <person name="Haridas S."/>
            <person name="Chen C."/>
            <person name="Bauer D."/>
            <person name="Andreopoulos W."/>
            <person name="Pangilinan J."/>
            <person name="LaButti K."/>
            <person name="Riley R."/>
            <person name="Lipzen A."/>
            <person name="Clum A."/>
            <person name="Drula E."/>
            <person name="Henrissat B."/>
            <person name="Kohler A."/>
            <person name="Grigoriev I.V."/>
            <person name="Martin F.M."/>
            <person name="Hacquard S."/>
        </authorList>
    </citation>
    <scope>NUCLEOTIDE SEQUENCE</scope>
    <source>
        <strain evidence="5">MPI-CAGE-AT-0147</strain>
    </source>
</reference>
<feature type="region of interest" description="Disordered" evidence="1">
    <location>
        <begin position="312"/>
        <end position="342"/>
    </location>
</feature>
<dbReference type="InterPro" id="IPR005151">
    <property type="entry name" value="Tail-specific_protease"/>
</dbReference>
<evidence type="ECO:0000256" key="1">
    <source>
        <dbReference type="SAM" id="MobiDB-lite"/>
    </source>
</evidence>
<feature type="chain" id="PRO_5040171498" description="Phosphatidic acid phosphatase type 2/haloperoxidase domain-containing protein" evidence="3">
    <location>
        <begin position="17"/>
        <end position="1092"/>
    </location>
</feature>
<dbReference type="Pfam" id="PF23658">
    <property type="entry name" value="PDZ_CPAF_rel"/>
    <property type="match status" value="1"/>
</dbReference>
<dbReference type="Gene3D" id="1.20.144.10">
    <property type="entry name" value="Phosphatidic acid phosphatase type 2/haloperoxidase"/>
    <property type="match status" value="1"/>
</dbReference>
<comment type="caution">
    <text evidence="5">The sequence shown here is derived from an EMBL/GenBank/DDBJ whole genome shotgun (WGS) entry which is preliminary data.</text>
</comment>
<keyword evidence="2" id="KW-0812">Transmembrane</keyword>
<accession>A0A9P9JBP1</accession>
<dbReference type="EMBL" id="JAGMUV010000006">
    <property type="protein sequence ID" value="KAH7152849.1"/>
    <property type="molecule type" value="Genomic_DNA"/>
</dbReference>
<dbReference type="Proteomes" id="UP000738349">
    <property type="component" value="Unassembled WGS sequence"/>
</dbReference>
<dbReference type="GO" id="GO:0008236">
    <property type="term" value="F:serine-type peptidase activity"/>
    <property type="evidence" value="ECO:0007669"/>
    <property type="project" value="InterPro"/>
</dbReference>
<evidence type="ECO:0000313" key="5">
    <source>
        <dbReference type="EMBL" id="KAH7152849.1"/>
    </source>
</evidence>
<dbReference type="CDD" id="cd03390">
    <property type="entry name" value="PAP2_containing_1_like"/>
    <property type="match status" value="1"/>
</dbReference>
<feature type="compositionally biased region" description="Basic and acidic residues" evidence="1">
    <location>
        <begin position="319"/>
        <end position="331"/>
    </location>
</feature>
<dbReference type="SMART" id="SM00014">
    <property type="entry name" value="acidPPc"/>
    <property type="match status" value="1"/>
</dbReference>
<keyword evidence="6" id="KW-1185">Reference proteome</keyword>
<evidence type="ECO:0000259" key="4">
    <source>
        <dbReference type="SMART" id="SM00014"/>
    </source>
</evidence>
<dbReference type="Pfam" id="PF01569">
    <property type="entry name" value="PAP2"/>
    <property type="match status" value="1"/>
</dbReference>
<organism evidence="5 6">
    <name type="scientific">Dactylonectria macrodidyma</name>
    <dbReference type="NCBI Taxonomy" id="307937"/>
    <lineage>
        <taxon>Eukaryota</taxon>
        <taxon>Fungi</taxon>
        <taxon>Dikarya</taxon>
        <taxon>Ascomycota</taxon>
        <taxon>Pezizomycotina</taxon>
        <taxon>Sordariomycetes</taxon>
        <taxon>Hypocreomycetidae</taxon>
        <taxon>Hypocreales</taxon>
        <taxon>Nectriaceae</taxon>
        <taxon>Dactylonectria</taxon>
    </lineage>
</organism>
<evidence type="ECO:0000313" key="6">
    <source>
        <dbReference type="Proteomes" id="UP000738349"/>
    </source>
</evidence>
<dbReference type="SUPFAM" id="SSF52096">
    <property type="entry name" value="ClpP/crotonase"/>
    <property type="match status" value="1"/>
</dbReference>
<name>A0A9P9JBP1_9HYPO</name>
<protein>
    <recommendedName>
        <fullName evidence="4">Phosphatidic acid phosphatase type 2/haloperoxidase domain-containing protein</fullName>
    </recommendedName>
</protein>
<dbReference type="PANTHER" id="PTHR37049">
    <property type="entry name" value="PEPTIDASE S41 FAMILY PROTEIN"/>
    <property type="match status" value="1"/>
</dbReference>
<dbReference type="InterPro" id="IPR029045">
    <property type="entry name" value="ClpP/crotonase-like_dom_sf"/>
</dbReference>
<feature type="transmembrane region" description="Helical" evidence="2">
    <location>
        <begin position="976"/>
        <end position="994"/>
    </location>
</feature>
<feature type="transmembrane region" description="Helical" evidence="2">
    <location>
        <begin position="917"/>
        <end position="936"/>
    </location>
</feature>
<dbReference type="Gene3D" id="3.90.226.10">
    <property type="entry name" value="2-enoyl-CoA Hydratase, Chain A, domain 1"/>
    <property type="match status" value="1"/>
</dbReference>
<dbReference type="InterPro" id="IPR052766">
    <property type="entry name" value="S41A_metabolite_peptidase"/>
</dbReference>
<dbReference type="PANTHER" id="PTHR37049:SF4">
    <property type="entry name" value="RHODANESE DOMAIN-CONTAINING PROTEIN"/>
    <property type="match status" value="1"/>
</dbReference>
<dbReference type="OrthoDB" id="27214at2759"/>
<feature type="transmembrane region" description="Helical" evidence="2">
    <location>
        <begin position="802"/>
        <end position="824"/>
    </location>
</feature>
<dbReference type="AlphaFoldDB" id="A0A9P9JBP1"/>
<dbReference type="GO" id="GO:0006508">
    <property type="term" value="P:proteolysis"/>
    <property type="evidence" value="ECO:0007669"/>
    <property type="project" value="InterPro"/>
</dbReference>
<dbReference type="Pfam" id="PF03572">
    <property type="entry name" value="Peptidase_S41"/>
    <property type="match status" value="1"/>
</dbReference>
<sequence length="1092" mass="119334">MIPGLCLLTLAGLASAALEPRQIMHQVRHQPTFNFVRDIQDRDSAPCKVLSQAYAASGAQLGDAPIVDVPPSIAIACLKSVPLAKERDLALIDYLLPFVSFQSTLETLANPPKEYLFPGVDVLGGIEAVRTKLTKNGYKSQYEFMTDLRGIFTAANDNHFNYPPALLNAFMFVRRGLDLTPLSADGVKLPRFFMSLDVLRGNNQELDYHPSAIASIDGIPITKWLENDAARYPGNYQDPDAQFNNMFSTIQRVATGAVGATLLTQFEVPDYHTVKFRNGSELTITNSLIFMPTTDFNGISSGEDFQAAIEIPSNSSSNSKREEVRFRRADNETEGELPANGFPEPIVKHSMGNIAGYFLDHPGYHDTAVLSILSFLPVGFDLSDLNSFNITDFVLEGRDVIVEFFNKAKRANRDKLIIDLSANGGGSVALANEIYRLLFPEGEFTGWDRYRANDVLAATSDASYDTLVNVMITSSEYYPIGPDDKAIKTGAEWFGPYSAAGGQNVTAAFQIDKDVSWDSSSEVYYNGVNPDSTVIKKAVFKPKNILIVTDGTCASACGILTGLLTRTQGIRTLALGGRRLSLPMQAMGGVKGTLLYRNSDIVSATSQFLNGIEENQAAIDKLSASTVSFPSLEDAPLLPLVAGANGGQVNALNGYTSDDLDGYPVHFRYEAANCRLFYTQLMTKDVTEQWRHAHDVAWKGAKCVAGSTSNDDNTIGDDTVAYDKSPNRRRAATTTTQKLKVFAIQWIKLNWLDLLWMAVIGGATLGLYHAPIPALVTRTFPITFDSSGDIIYPQWAYPDRGWIIPSWLSGLISIAVPILVYLAAQVRIKSAWDASNAIVGTTWAVILGSVFQVTLKQLVGGFRPYFLDVCQPDISLAGSRNRTGLDGVGFQHIMYTIDICTQKDYAKLKNAVTSFPSGHSTAAFAGFGFLFLWLNAKLKVWADHKPAFWKLALNFVPLLGAVLICGSLTIDAAHNWYDIVAGAGIGTVMAFAAYRTSYAAVWDWRFNHLPLQQMEVFRYGFDGDINYAGQTLSDSVGWGAKRDWPHGGLDSAASSTVFARRTSGIQDVADVDVEAPGQTRTKRRAPVGDEAV</sequence>
<keyword evidence="2" id="KW-1133">Transmembrane helix</keyword>
<evidence type="ECO:0000256" key="3">
    <source>
        <dbReference type="SAM" id="SignalP"/>
    </source>
</evidence>
<feature type="transmembrane region" description="Helical" evidence="2">
    <location>
        <begin position="948"/>
        <end position="970"/>
    </location>
</feature>
<keyword evidence="3" id="KW-0732">Signal</keyword>
<dbReference type="SUPFAM" id="SSF48317">
    <property type="entry name" value="Acid phosphatase/Vanadium-dependent haloperoxidase"/>
    <property type="match status" value="1"/>
</dbReference>